<dbReference type="AlphaFoldDB" id="A0A1V8MAI0"/>
<dbReference type="Proteomes" id="UP000191980">
    <property type="component" value="Unassembled WGS sequence"/>
</dbReference>
<dbReference type="PANTHER" id="PTHR43877">
    <property type="entry name" value="AMINOALKYLPHOSPHONATE N-ACETYLTRANSFERASE-RELATED-RELATED"/>
    <property type="match status" value="1"/>
</dbReference>
<dbReference type="Pfam" id="PF00583">
    <property type="entry name" value="Acetyltransf_1"/>
    <property type="match status" value="1"/>
</dbReference>
<accession>A0A1V8MAI0</accession>
<reference evidence="4 5" key="1">
    <citation type="submission" date="2015-12" db="EMBL/GenBank/DDBJ databases">
        <authorList>
            <person name="Shamseldin A."/>
            <person name="Moawad H."/>
            <person name="Abd El-Rahim W.M."/>
            <person name="Sadowsky M.J."/>
        </authorList>
    </citation>
    <scope>NUCLEOTIDE SEQUENCE [LARGE SCALE GENOMIC DNA]</scope>
    <source>
        <strain evidence="4 5">WF1</strain>
    </source>
</reference>
<organism evidence="4 5">
    <name type="scientific">Methyloprofundus sedimenti</name>
    <dbReference type="NCBI Taxonomy" id="1420851"/>
    <lineage>
        <taxon>Bacteria</taxon>
        <taxon>Pseudomonadati</taxon>
        <taxon>Pseudomonadota</taxon>
        <taxon>Gammaproteobacteria</taxon>
        <taxon>Methylococcales</taxon>
        <taxon>Methylococcaceae</taxon>
        <taxon>Methyloprofundus</taxon>
    </lineage>
</organism>
<keyword evidence="2" id="KW-0012">Acyltransferase</keyword>
<dbReference type="InterPro" id="IPR000182">
    <property type="entry name" value="GNAT_dom"/>
</dbReference>
<dbReference type="PANTHER" id="PTHR43877:SF2">
    <property type="entry name" value="AMINOALKYLPHOSPHONATE N-ACETYLTRANSFERASE-RELATED"/>
    <property type="match status" value="1"/>
</dbReference>
<feature type="domain" description="N-acetyltransferase" evidence="3">
    <location>
        <begin position="3"/>
        <end position="150"/>
    </location>
</feature>
<dbReference type="EMBL" id="LPUF01000001">
    <property type="protein sequence ID" value="OQK18604.1"/>
    <property type="molecule type" value="Genomic_DNA"/>
</dbReference>
<evidence type="ECO:0000313" key="4">
    <source>
        <dbReference type="EMBL" id="OQK18604.1"/>
    </source>
</evidence>
<dbReference type="Gene3D" id="3.40.630.30">
    <property type="match status" value="1"/>
</dbReference>
<comment type="caution">
    <text evidence="4">The sequence shown here is derived from an EMBL/GenBank/DDBJ whole genome shotgun (WGS) entry which is preliminary data.</text>
</comment>
<dbReference type="InterPro" id="IPR016181">
    <property type="entry name" value="Acyl_CoA_acyltransferase"/>
</dbReference>
<evidence type="ECO:0000259" key="3">
    <source>
        <dbReference type="PROSITE" id="PS51186"/>
    </source>
</evidence>
<evidence type="ECO:0000256" key="2">
    <source>
        <dbReference type="ARBA" id="ARBA00023315"/>
    </source>
</evidence>
<sequence length="150" mass="17029">MNAVISHAEKMDIDAMCELLRALFEIESDFTFNAEKHRNGLELMLEEKQTCCIFVAEIDQLVIGMCSIQVLFSTAEGGQVGLIEDLIVHERYRRHGIGRQLLLAIENWAQNQGLSRIQLLADKGNKAALDFYLQQAWHNTDLVALRKSLL</sequence>
<evidence type="ECO:0000256" key="1">
    <source>
        <dbReference type="ARBA" id="ARBA00022679"/>
    </source>
</evidence>
<name>A0A1V8MAI0_9GAMM</name>
<dbReference type="OrthoDB" id="9805924at2"/>
<dbReference type="PROSITE" id="PS51186">
    <property type="entry name" value="GNAT"/>
    <property type="match status" value="1"/>
</dbReference>
<evidence type="ECO:0000313" key="5">
    <source>
        <dbReference type="Proteomes" id="UP000191980"/>
    </source>
</evidence>
<dbReference type="CDD" id="cd04301">
    <property type="entry name" value="NAT_SF"/>
    <property type="match status" value="1"/>
</dbReference>
<gene>
    <name evidence="4" type="ORF">AU255_12560</name>
</gene>
<protein>
    <submittedName>
        <fullName evidence="4">GCN5 family acetyltransferase</fullName>
    </submittedName>
</protein>
<dbReference type="GO" id="GO:0016747">
    <property type="term" value="F:acyltransferase activity, transferring groups other than amino-acyl groups"/>
    <property type="evidence" value="ECO:0007669"/>
    <property type="project" value="InterPro"/>
</dbReference>
<dbReference type="STRING" id="1420851.AU255_12560"/>
<proteinExistence type="predicted"/>
<dbReference type="InterPro" id="IPR050832">
    <property type="entry name" value="Bact_Acetyltransf"/>
</dbReference>
<keyword evidence="1 4" id="KW-0808">Transferase</keyword>
<keyword evidence="5" id="KW-1185">Reference proteome</keyword>
<dbReference type="SUPFAM" id="SSF55729">
    <property type="entry name" value="Acyl-CoA N-acyltransferases (Nat)"/>
    <property type="match status" value="1"/>
</dbReference>
<dbReference type="RefSeq" id="WP_080523202.1">
    <property type="nucleotide sequence ID" value="NZ_LPUF01000001.1"/>
</dbReference>